<sequence>MNIPTVASTTPNSNCGPGTVALGATASTGATISWFENSSGGSALTTGTSYTTPSISTTTSYWVSASDEHCTSARTEVIATIYNIPTVASTTPNSNCGPGTVALGATASTGATISWFENSSGGSALATGTSYTTTSISSSTTYYVSATKDGCTSGRTAVLATIYAIPSLSGTASACVGATTQLSATTSGSNWSSSNTSVATVSSTGLVTGVAAGTVTITFSNTNNCSATYQVTVTSCELPQGVYPTEVSPSGFANGVGTRLAGIALTKGTKNNSALISNATPGVFFFITTIPANQLNSGGGTFYINQVNVTNPSPIANKSTVFSLNQLQITAYKEDGQTKISGSVSTINTGNSYSNSFKFTYGNLLGAKKVILFVKYDSKSILNYPYDLNNNFRIAIVNNNNNPLVSAVDFRASTDYSGTQLVTSGISILPNANTSMVSKTVVEPEVVTLKAEDVEINAYPNPFINKVNFSLVSSKTGSGVLRIFDMNGNLVATLFDGTLTANVTEKIEFAPNLSKSLDRLIYRFEKDGQLIKSGYIIQGN</sequence>
<comment type="caution">
    <text evidence="2">The sequence shown here is derived from an EMBL/GenBank/DDBJ whole genome shotgun (WGS) entry which is preliminary data.</text>
</comment>
<evidence type="ECO:0000313" key="2">
    <source>
        <dbReference type="EMBL" id="RVU24697.1"/>
    </source>
</evidence>
<dbReference type="EMBL" id="SACY01000003">
    <property type="protein sequence ID" value="RVU24697.1"/>
    <property type="molecule type" value="Genomic_DNA"/>
</dbReference>
<feature type="domain" description="BIG2" evidence="1">
    <location>
        <begin position="162"/>
        <end position="231"/>
    </location>
</feature>
<dbReference type="Pfam" id="PF02368">
    <property type="entry name" value="Big_2"/>
    <property type="match status" value="1"/>
</dbReference>
<accession>A0A437PR35</accession>
<reference evidence="2 3" key="1">
    <citation type="submission" date="2019-01" db="EMBL/GenBank/DDBJ databases">
        <authorList>
            <person name="Chen W.-M."/>
        </authorList>
    </citation>
    <scope>NUCLEOTIDE SEQUENCE [LARGE SCALE GENOMIC DNA]</scope>
    <source>
        <strain evidence="2 3">FSY-15</strain>
    </source>
</reference>
<dbReference type="AlphaFoldDB" id="A0A437PR35"/>
<dbReference type="OrthoDB" id="6331147at2"/>
<dbReference type="Proteomes" id="UP000282832">
    <property type="component" value="Unassembled WGS sequence"/>
</dbReference>
<dbReference type="Pfam" id="PF19081">
    <property type="entry name" value="Ig_7"/>
    <property type="match status" value="2"/>
</dbReference>
<dbReference type="SMART" id="SM00635">
    <property type="entry name" value="BID_2"/>
    <property type="match status" value="1"/>
</dbReference>
<evidence type="ECO:0000313" key="3">
    <source>
        <dbReference type="Proteomes" id="UP000282832"/>
    </source>
</evidence>
<keyword evidence="3" id="KW-1185">Reference proteome</keyword>
<evidence type="ECO:0000259" key="1">
    <source>
        <dbReference type="SMART" id="SM00635"/>
    </source>
</evidence>
<dbReference type="InterPro" id="IPR008964">
    <property type="entry name" value="Invasin/intimin_cell_adhesion"/>
</dbReference>
<proteinExistence type="predicted"/>
<dbReference type="Gene3D" id="2.60.40.1080">
    <property type="match status" value="1"/>
</dbReference>
<organism evidence="2 3">
    <name type="scientific">Sandaracinomonas limnophila</name>
    <dbReference type="NCBI Taxonomy" id="1862386"/>
    <lineage>
        <taxon>Bacteria</taxon>
        <taxon>Pseudomonadati</taxon>
        <taxon>Bacteroidota</taxon>
        <taxon>Cytophagia</taxon>
        <taxon>Cytophagales</taxon>
        <taxon>Flectobacillaceae</taxon>
        <taxon>Sandaracinomonas</taxon>
    </lineage>
</organism>
<protein>
    <submittedName>
        <fullName evidence="2">Ig-like domain-containing protein</fullName>
    </submittedName>
</protein>
<dbReference type="InterPro" id="IPR044023">
    <property type="entry name" value="Ig_7"/>
</dbReference>
<name>A0A437PR35_9BACT</name>
<dbReference type="SUPFAM" id="SSF49373">
    <property type="entry name" value="Invasin/intimin cell-adhesion fragments"/>
    <property type="match status" value="1"/>
</dbReference>
<dbReference type="InterPro" id="IPR003343">
    <property type="entry name" value="Big_2"/>
</dbReference>
<gene>
    <name evidence="2" type="ORF">EOJ36_06700</name>
</gene>